<dbReference type="GO" id="GO:0005783">
    <property type="term" value="C:endoplasmic reticulum"/>
    <property type="evidence" value="ECO:0007669"/>
    <property type="project" value="TreeGrafter"/>
</dbReference>
<dbReference type="InterPro" id="IPR050447">
    <property type="entry name" value="Erg6_SMT_methyltransf"/>
</dbReference>
<dbReference type="PANTHER" id="PTHR44068">
    <property type="entry name" value="ZGC:194242"/>
    <property type="match status" value="1"/>
</dbReference>
<dbReference type="InterPro" id="IPR013216">
    <property type="entry name" value="Methyltransf_11"/>
</dbReference>
<evidence type="ECO:0000256" key="1">
    <source>
        <dbReference type="ARBA" id="ARBA00022679"/>
    </source>
</evidence>
<dbReference type="GO" id="GO:0003838">
    <property type="term" value="F:sterol 24-C-methyltransferase activity"/>
    <property type="evidence" value="ECO:0007669"/>
    <property type="project" value="TreeGrafter"/>
</dbReference>
<evidence type="ECO:0000259" key="3">
    <source>
        <dbReference type="Pfam" id="PF08241"/>
    </source>
</evidence>
<organism evidence="4">
    <name type="scientific">Corethron hystrix</name>
    <dbReference type="NCBI Taxonomy" id="216773"/>
    <lineage>
        <taxon>Eukaryota</taxon>
        <taxon>Sar</taxon>
        <taxon>Stramenopiles</taxon>
        <taxon>Ochrophyta</taxon>
        <taxon>Bacillariophyta</taxon>
        <taxon>Coscinodiscophyceae</taxon>
        <taxon>Corethrophycidae</taxon>
        <taxon>Corethrales</taxon>
        <taxon>Corethraceae</taxon>
        <taxon>Corethron</taxon>
    </lineage>
</organism>
<dbReference type="SUPFAM" id="SSF53335">
    <property type="entry name" value="S-adenosyl-L-methionine-dependent methyltransferases"/>
    <property type="match status" value="1"/>
</dbReference>
<dbReference type="EMBL" id="HBFR01007086">
    <property type="protein sequence ID" value="CAD8877937.1"/>
    <property type="molecule type" value="Transcribed_RNA"/>
</dbReference>
<dbReference type="GO" id="GO:0016126">
    <property type="term" value="P:sterol biosynthetic process"/>
    <property type="evidence" value="ECO:0007669"/>
    <property type="project" value="TreeGrafter"/>
</dbReference>
<dbReference type="PANTHER" id="PTHR44068:SF1">
    <property type="entry name" value="HYPOTHETICAL LOC100005854"/>
    <property type="match status" value="1"/>
</dbReference>
<sequence length="303" mass="33240">MSTEEIHDSKTYQKSGDMDKHLEGVKKQYDTKEKREFYSQVMGDGTANIHFGKWDGVDVEAEGAYGRASDNLTDYMFEVASGLCEKKEGISYVDLGSGSGGAAVRLLAANPSLNATCVNLCPDQNAGALKDAESKGVQDRIKVVTSSYDQCPLEGDMFDLAFSQDAYVHSYDKVVSYSEARRLVKSGGVFILCDLMCGDGPDVSDEELATFAATNMVNDWLTPEKNCEAARKAGWTDVEFINLTTDIRKSFQLMKKKVDKIIANGGEGIDMSLLTEYSSNLEKRVGHVDKGVFKWGVIHAKNP</sequence>
<dbReference type="InterPro" id="IPR029063">
    <property type="entry name" value="SAM-dependent_MTases_sf"/>
</dbReference>
<feature type="domain" description="Methyltransferase type 11" evidence="3">
    <location>
        <begin position="93"/>
        <end position="192"/>
    </location>
</feature>
<name>A0A7S1B7R6_9STRA</name>
<proteinExistence type="inferred from homology"/>
<dbReference type="AlphaFoldDB" id="A0A7S1B7R6"/>
<evidence type="ECO:0000313" key="4">
    <source>
        <dbReference type="EMBL" id="CAD8877937.1"/>
    </source>
</evidence>
<comment type="similarity">
    <text evidence="2">Belongs to the class I-like SAM-binding methyltransferase superfamily. Erg6/SMT family.</text>
</comment>
<accession>A0A7S1B7R6</accession>
<keyword evidence="1" id="KW-0808">Transferase</keyword>
<protein>
    <recommendedName>
        <fullName evidence="3">Methyltransferase type 11 domain-containing protein</fullName>
    </recommendedName>
</protein>
<gene>
    <name evidence="4" type="ORF">CHYS00102_LOCUS5121</name>
</gene>
<reference evidence="4" key="1">
    <citation type="submission" date="2021-01" db="EMBL/GenBank/DDBJ databases">
        <authorList>
            <person name="Corre E."/>
            <person name="Pelletier E."/>
            <person name="Niang G."/>
            <person name="Scheremetjew M."/>
            <person name="Finn R."/>
            <person name="Kale V."/>
            <person name="Holt S."/>
            <person name="Cochrane G."/>
            <person name="Meng A."/>
            <person name="Brown T."/>
            <person name="Cohen L."/>
        </authorList>
    </citation>
    <scope>NUCLEOTIDE SEQUENCE</scope>
    <source>
        <strain evidence="4">308</strain>
    </source>
</reference>
<evidence type="ECO:0000256" key="2">
    <source>
        <dbReference type="ARBA" id="ARBA00038188"/>
    </source>
</evidence>
<dbReference type="CDD" id="cd02440">
    <property type="entry name" value="AdoMet_MTases"/>
    <property type="match status" value="1"/>
</dbReference>
<dbReference type="Gene3D" id="3.40.50.150">
    <property type="entry name" value="Vaccinia Virus protein VP39"/>
    <property type="match status" value="1"/>
</dbReference>
<dbReference type="Pfam" id="PF08241">
    <property type="entry name" value="Methyltransf_11"/>
    <property type="match status" value="1"/>
</dbReference>